<dbReference type="Proteomes" id="UP000887574">
    <property type="component" value="Unplaced"/>
</dbReference>
<dbReference type="GO" id="GO:0043565">
    <property type="term" value="F:sequence-specific DNA binding"/>
    <property type="evidence" value="ECO:0007669"/>
    <property type="project" value="InterPro"/>
</dbReference>
<reference evidence="3" key="1">
    <citation type="submission" date="2022-11" db="UniProtKB">
        <authorList>
            <consortium name="WormBaseParasite"/>
        </authorList>
    </citation>
    <scope>IDENTIFICATION</scope>
</reference>
<keyword evidence="2" id="KW-1185">Reference proteome</keyword>
<dbReference type="InterPro" id="IPR013087">
    <property type="entry name" value="Znf_C2H2_type"/>
</dbReference>
<dbReference type="SUPFAM" id="SSF48295">
    <property type="entry name" value="TrpR-like"/>
    <property type="match status" value="1"/>
</dbReference>
<evidence type="ECO:0000313" key="3">
    <source>
        <dbReference type="WBParaSite" id="jg8770"/>
    </source>
</evidence>
<protein>
    <submittedName>
        <fullName evidence="3">C2H2-type domain-containing protein</fullName>
    </submittedName>
</protein>
<dbReference type="InterPro" id="IPR052797">
    <property type="entry name" value="RegFact_GeneExpr_CellDeath"/>
</dbReference>
<dbReference type="Gene3D" id="1.10.10.60">
    <property type="entry name" value="Homeodomain-like"/>
    <property type="match status" value="1"/>
</dbReference>
<dbReference type="PANTHER" id="PTHR33936">
    <property type="entry name" value="PROTEIN CBG17840"/>
    <property type="match status" value="1"/>
</dbReference>
<evidence type="ECO:0000259" key="1">
    <source>
        <dbReference type="PROSITE" id="PS00028"/>
    </source>
</evidence>
<dbReference type="PANTHER" id="PTHR33936:SF22">
    <property type="entry name" value="C2H2-TYPE DOMAIN-CONTAINING PROTEIN"/>
    <property type="match status" value="1"/>
</dbReference>
<organism evidence="2 3">
    <name type="scientific">Ditylenchus dipsaci</name>
    <dbReference type="NCBI Taxonomy" id="166011"/>
    <lineage>
        <taxon>Eukaryota</taxon>
        <taxon>Metazoa</taxon>
        <taxon>Ecdysozoa</taxon>
        <taxon>Nematoda</taxon>
        <taxon>Chromadorea</taxon>
        <taxon>Rhabditida</taxon>
        <taxon>Tylenchina</taxon>
        <taxon>Tylenchomorpha</taxon>
        <taxon>Sphaerularioidea</taxon>
        <taxon>Anguinidae</taxon>
        <taxon>Anguininae</taxon>
        <taxon>Ditylenchus</taxon>
    </lineage>
</organism>
<dbReference type="WBParaSite" id="jg8770">
    <property type="protein sequence ID" value="jg8770"/>
    <property type="gene ID" value="jg8770"/>
</dbReference>
<evidence type="ECO:0000313" key="2">
    <source>
        <dbReference type="Proteomes" id="UP000887574"/>
    </source>
</evidence>
<dbReference type="AlphaFoldDB" id="A0A915ERN9"/>
<proteinExistence type="predicted"/>
<name>A0A915ERN9_9BILA</name>
<feature type="domain" description="C2H2-type" evidence="1">
    <location>
        <begin position="128"/>
        <end position="149"/>
    </location>
</feature>
<dbReference type="InterPro" id="IPR010921">
    <property type="entry name" value="Trp_repressor/repl_initiator"/>
</dbReference>
<accession>A0A915ERN9</accession>
<dbReference type="PROSITE" id="PS00028">
    <property type="entry name" value="ZINC_FINGER_C2H2_1"/>
    <property type="match status" value="1"/>
</dbReference>
<sequence>MEGGNSINPTMGFDIASMLGKLTNAKSPTKSMIGEPNSAAAINQQIRDIISHYAASSSAATSAATSASTSAISCQPVIGASSSIVVGAEEGQLASTSAFPSSNTRLEMGNAEEDIGEAKSRGTRQIHCSECPRVLLSRKNFIKHAEDEHGMVLPIIYKNFDSQQEFDKWISYLREERNTEFVSKCGRKRLSNGSLLGYLVCAKSGSEAWKSRKKTAKSLKTCSAYLKVLRNEITGRIEIEGCLDHTGHEFSLIPGKGDDLDQNGEGWIGEGVPFSEVCAQIEARRVGEASYLNCHPQPGEVQVDVLTSNSLDPANNPNTEAMLTSFLTMLKQKEFKPNVMRPNQQLTPDNTASSSTEVVSQKAVSSLAAPGKTLSNTYVNVELERRKLAMLEQFQTTIRQINEQSIDGAEVAMKFFLREMETLNKENYGSAISHRSDSGDEQQAISRKHKAYSTEWKLTVIKHAKQISKKAASKKFNISRTTVIDWVKQESQRII</sequence>